<name>A0A936ZV58_9FLAO</name>
<dbReference type="PANTHER" id="PTHR30069">
    <property type="entry name" value="TONB-DEPENDENT OUTER MEMBRANE RECEPTOR"/>
    <property type="match status" value="1"/>
</dbReference>
<comment type="subcellular location">
    <subcellularLocation>
        <location evidence="1 8">Cell outer membrane</location>
        <topology evidence="1 8">Multi-pass membrane protein</topology>
    </subcellularLocation>
</comment>
<dbReference type="Pfam" id="PF13715">
    <property type="entry name" value="CarbopepD_reg_2"/>
    <property type="match status" value="1"/>
</dbReference>
<evidence type="ECO:0000313" key="12">
    <source>
        <dbReference type="EMBL" id="MBL0685263.1"/>
    </source>
</evidence>
<keyword evidence="7 8" id="KW-0998">Cell outer membrane</keyword>
<dbReference type="Gene3D" id="2.40.170.20">
    <property type="entry name" value="TonB-dependent receptor, beta-barrel domain"/>
    <property type="match status" value="1"/>
</dbReference>
<dbReference type="InterPro" id="IPR036942">
    <property type="entry name" value="Beta-barrel_TonB_sf"/>
</dbReference>
<protein>
    <submittedName>
        <fullName evidence="12">Carboxypeptidase-like regulatory domain-containing protein</fullName>
    </submittedName>
</protein>
<keyword evidence="5 10" id="KW-0732">Signal</keyword>
<dbReference type="SUPFAM" id="SSF49464">
    <property type="entry name" value="Carboxypeptidase regulatory domain-like"/>
    <property type="match status" value="1"/>
</dbReference>
<dbReference type="SUPFAM" id="SSF56935">
    <property type="entry name" value="Porins"/>
    <property type="match status" value="1"/>
</dbReference>
<evidence type="ECO:0000256" key="7">
    <source>
        <dbReference type="ARBA" id="ARBA00023237"/>
    </source>
</evidence>
<dbReference type="Pfam" id="PF07715">
    <property type="entry name" value="Plug"/>
    <property type="match status" value="1"/>
</dbReference>
<feature type="region of interest" description="Disordered" evidence="9">
    <location>
        <begin position="406"/>
        <end position="426"/>
    </location>
</feature>
<dbReference type="Gene3D" id="2.170.130.10">
    <property type="entry name" value="TonB-dependent receptor, plug domain"/>
    <property type="match status" value="1"/>
</dbReference>
<gene>
    <name evidence="12" type="ORF">JJQ60_17145</name>
</gene>
<feature type="chain" id="PRO_5037290356" evidence="10">
    <location>
        <begin position="22"/>
        <end position="880"/>
    </location>
</feature>
<keyword evidence="12" id="KW-0645">Protease</keyword>
<accession>A0A936ZV58</accession>
<dbReference type="GO" id="GO:0044718">
    <property type="term" value="P:siderophore transmembrane transport"/>
    <property type="evidence" value="ECO:0007669"/>
    <property type="project" value="TreeGrafter"/>
</dbReference>
<dbReference type="GO" id="GO:0004180">
    <property type="term" value="F:carboxypeptidase activity"/>
    <property type="evidence" value="ECO:0007669"/>
    <property type="project" value="UniProtKB-KW"/>
</dbReference>
<keyword evidence="4 8" id="KW-0812">Transmembrane</keyword>
<dbReference type="EMBL" id="JAERQJ010000008">
    <property type="protein sequence ID" value="MBL0685263.1"/>
    <property type="molecule type" value="Genomic_DNA"/>
</dbReference>
<reference evidence="12" key="1">
    <citation type="submission" date="2021-01" db="EMBL/GenBank/DDBJ databases">
        <authorList>
            <person name="Zhong Y.L."/>
        </authorList>
    </citation>
    <scope>NUCLEOTIDE SEQUENCE</scope>
    <source>
        <strain evidence="12">KCTC 23302</strain>
    </source>
</reference>
<keyword evidence="6 8" id="KW-0472">Membrane</keyword>
<evidence type="ECO:0000256" key="10">
    <source>
        <dbReference type="SAM" id="SignalP"/>
    </source>
</evidence>
<comment type="similarity">
    <text evidence="8">Belongs to the TonB-dependent receptor family.</text>
</comment>
<dbReference type="Proteomes" id="UP000651057">
    <property type="component" value="Unassembled WGS sequence"/>
</dbReference>
<feature type="signal peptide" evidence="10">
    <location>
        <begin position="1"/>
        <end position="21"/>
    </location>
</feature>
<dbReference type="InterPro" id="IPR039426">
    <property type="entry name" value="TonB-dep_rcpt-like"/>
</dbReference>
<evidence type="ECO:0000256" key="1">
    <source>
        <dbReference type="ARBA" id="ARBA00004571"/>
    </source>
</evidence>
<dbReference type="PROSITE" id="PS52016">
    <property type="entry name" value="TONB_DEPENDENT_REC_3"/>
    <property type="match status" value="1"/>
</dbReference>
<dbReference type="InterPro" id="IPR012910">
    <property type="entry name" value="Plug_dom"/>
</dbReference>
<sequence>MKKITFLFVVILMAFVGETYAQGVVTGTVFDGESNAPLPGANVVQLRTSNGSSTDFDGKFSLKVDSPTGTINISYVGFGSKNIEYDVTNGDQDLGTITLNLDNSLEEIIIVGTGVIDLADDRKTPIAVSTIRANEIQEKAVGNVELPEIIKSTPSVFVSNQTGFGDGALFVRGFDDTNTAILLNGQPINSQEDGRVFWSNWAGLSDIANAVQVQRGLGSSKLAISSVGGTVNIVMKAADRKKGGFARFLGGNDSYAKGTLAYDTGMNDKGWAFSVLVDYWQAHRKWAEGTFGQGQTYFFAAGYKPNEEHTFNFLVTGAPQKHGQRWSQSDEIIAANPRYNQHWGFTEDFNPTAGSNGQYTSNIETERGNYYHKPVANLNWDWTISDKSELSSVLYASWGRGGSIGPRGARTLRTDDPDGDDGPLRGQVDFRAIEERNAGITGGIGDNEAREGYVRRNSVNNHQWYGLISNFNTELTEKISWNVGVDFRLYRGDHFRQITDFHGLQGWANDRADGGLITETFDSDPWSALFNFADEDQRVEYDYSENINYQGAFSQIEYAGDKFSAFFQGAVSNQSFKREERFFNDEESDLLNKIGYNLKGGFGYTIEDTHTLYLNAGYYSRQPFLDNVFQSIRTSNDFVQPEVDNEDITGVELGYRFKMNALQINFNAYYTNWDNRVILSSGRVDLNPVQTPDDPDDDTNTNIFDRGVNQIHMGAEAEFVYNAASWMDLKGYISGGSWRFNGEISKEEYNDDTNELISSEAGLDLNGVKVDTAPQFTAGLGTKVNVIEGLSVDANINYYAQHYLDDPDSRGLQTKNVGKIKPFSLTDVGLTYNFKFDTSKLVFRANVYNVFDEVRQQSTDDFGTLFTNGVTFNGSLSYKF</sequence>
<evidence type="ECO:0000256" key="2">
    <source>
        <dbReference type="ARBA" id="ARBA00022448"/>
    </source>
</evidence>
<dbReference type="InterPro" id="IPR008969">
    <property type="entry name" value="CarboxyPept-like_regulatory"/>
</dbReference>
<dbReference type="AlphaFoldDB" id="A0A936ZV58"/>
<keyword evidence="12" id="KW-0378">Hydrolase</keyword>
<evidence type="ECO:0000256" key="8">
    <source>
        <dbReference type="PROSITE-ProRule" id="PRU01360"/>
    </source>
</evidence>
<evidence type="ECO:0000313" key="13">
    <source>
        <dbReference type="Proteomes" id="UP000651057"/>
    </source>
</evidence>
<evidence type="ECO:0000256" key="4">
    <source>
        <dbReference type="ARBA" id="ARBA00022692"/>
    </source>
</evidence>
<keyword evidence="12" id="KW-0121">Carboxypeptidase</keyword>
<evidence type="ECO:0000256" key="6">
    <source>
        <dbReference type="ARBA" id="ARBA00023136"/>
    </source>
</evidence>
<keyword evidence="3 8" id="KW-1134">Transmembrane beta strand</keyword>
<dbReference type="GO" id="GO:0015344">
    <property type="term" value="F:siderophore uptake transmembrane transporter activity"/>
    <property type="evidence" value="ECO:0007669"/>
    <property type="project" value="TreeGrafter"/>
</dbReference>
<organism evidence="12 13">
    <name type="scientific">Aquimarina mytili</name>
    <dbReference type="NCBI Taxonomy" id="874423"/>
    <lineage>
        <taxon>Bacteria</taxon>
        <taxon>Pseudomonadati</taxon>
        <taxon>Bacteroidota</taxon>
        <taxon>Flavobacteriia</taxon>
        <taxon>Flavobacteriales</taxon>
        <taxon>Flavobacteriaceae</taxon>
        <taxon>Aquimarina</taxon>
    </lineage>
</organism>
<evidence type="ECO:0000256" key="9">
    <source>
        <dbReference type="SAM" id="MobiDB-lite"/>
    </source>
</evidence>
<dbReference type="Gene3D" id="2.60.40.1120">
    <property type="entry name" value="Carboxypeptidase-like, regulatory domain"/>
    <property type="match status" value="1"/>
</dbReference>
<evidence type="ECO:0000256" key="3">
    <source>
        <dbReference type="ARBA" id="ARBA00022452"/>
    </source>
</evidence>
<feature type="domain" description="TonB-dependent receptor plug" evidence="11">
    <location>
        <begin position="121"/>
        <end position="230"/>
    </location>
</feature>
<comment type="caution">
    <text evidence="12">The sequence shown here is derived from an EMBL/GenBank/DDBJ whole genome shotgun (WGS) entry which is preliminary data.</text>
</comment>
<keyword evidence="13" id="KW-1185">Reference proteome</keyword>
<dbReference type="InterPro" id="IPR037066">
    <property type="entry name" value="Plug_dom_sf"/>
</dbReference>
<dbReference type="PANTHER" id="PTHR30069:SF29">
    <property type="entry name" value="HEMOGLOBIN AND HEMOGLOBIN-HAPTOGLOBIN-BINDING PROTEIN 1-RELATED"/>
    <property type="match status" value="1"/>
</dbReference>
<evidence type="ECO:0000259" key="11">
    <source>
        <dbReference type="Pfam" id="PF07715"/>
    </source>
</evidence>
<proteinExistence type="inferred from homology"/>
<dbReference type="RefSeq" id="WP_201923204.1">
    <property type="nucleotide sequence ID" value="NZ_BAABAX010000002.1"/>
</dbReference>
<dbReference type="GO" id="GO:0009279">
    <property type="term" value="C:cell outer membrane"/>
    <property type="evidence" value="ECO:0007669"/>
    <property type="project" value="UniProtKB-SubCell"/>
</dbReference>
<evidence type="ECO:0000256" key="5">
    <source>
        <dbReference type="ARBA" id="ARBA00022729"/>
    </source>
</evidence>
<keyword evidence="2 8" id="KW-0813">Transport</keyword>